<dbReference type="OrthoDB" id="9800872at2"/>
<evidence type="ECO:0000259" key="1">
    <source>
        <dbReference type="PROSITE" id="PS50206"/>
    </source>
</evidence>
<dbReference type="RefSeq" id="WP_125002052.1">
    <property type="nucleotide sequence ID" value="NZ_BHYK01000012.1"/>
</dbReference>
<sequence>MLTSTIKNVTAEEAYKLISENNEFVILDVRTKEEYDDGHIPGAKLFPVQILPRSLSELDEYKNKPILVYCASGGRSPRAVDTLANNSFKNIYHLTRGLSSWRYNITR</sequence>
<dbReference type="PANTHER" id="PTHR43031:SF1">
    <property type="entry name" value="PYRIDINE NUCLEOTIDE-DISULPHIDE OXIDOREDUCTASE"/>
    <property type="match status" value="1"/>
</dbReference>
<dbReference type="InterPro" id="IPR001763">
    <property type="entry name" value="Rhodanese-like_dom"/>
</dbReference>
<dbReference type="SUPFAM" id="SSF52821">
    <property type="entry name" value="Rhodanese/Cell cycle control phosphatase"/>
    <property type="match status" value="1"/>
</dbReference>
<evidence type="ECO:0000313" key="2">
    <source>
        <dbReference type="EMBL" id="GCD10815.1"/>
    </source>
</evidence>
<reference evidence="2 3" key="1">
    <citation type="submission" date="2018-11" db="EMBL/GenBank/DDBJ databases">
        <title>Genome sequencing and assembly of Clostridium tagluense strain A121.</title>
        <authorList>
            <person name="Murakami T."/>
            <person name="Segawa T."/>
            <person name="Shcherbakova V.A."/>
            <person name="Mori H."/>
            <person name="Yoshimura Y."/>
        </authorList>
    </citation>
    <scope>NUCLEOTIDE SEQUENCE [LARGE SCALE GENOMIC DNA]</scope>
    <source>
        <strain evidence="2 3">A121</strain>
    </source>
</reference>
<dbReference type="InterPro" id="IPR001307">
    <property type="entry name" value="Thiosulphate_STrfase_CS"/>
</dbReference>
<dbReference type="SMART" id="SM00450">
    <property type="entry name" value="RHOD"/>
    <property type="match status" value="1"/>
</dbReference>
<comment type="caution">
    <text evidence="2">The sequence shown here is derived from an EMBL/GenBank/DDBJ whole genome shotgun (WGS) entry which is preliminary data.</text>
</comment>
<dbReference type="AlphaFoldDB" id="A0A401UMR0"/>
<gene>
    <name evidence="2" type="ORF">Ctaglu_24380</name>
</gene>
<dbReference type="PROSITE" id="PS00380">
    <property type="entry name" value="RHODANESE_1"/>
    <property type="match status" value="1"/>
</dbReference>
<proteinExistence type="predicted"/>
<dbReference type="InterPro" id="IPR036873">
    <property type="entry name" value="Rhodanese-like_dom_sf"/>
</dbReference>
<feature type="domain" description="Rhodanese" evidence="1">
    <location>
        <begin position="20"/>
        <end position="106"/>
    </location>
</feature>
<dbReference type="PANTHER" id="PTHR43031">
    <property type="entry name" value="FAD-DEPENDENT OXIDOREDUCTASE"/>
    <property type="match status" value="1"/>
</dbReference>
<dbReference type="EMBL" id="BHYK01000012">
    <property type="protein sequence ID" value="GCD10815.1"/>
    <property type="molecule type" value="Genomic_DNA"/>
</dbReference>
<evidence type="ECO:0000313" key="3">
    <source>
        <dbReference type="Proteomes" id="UP000287872"/>
    </source>
</evidence>
<dbReference type="Gene3D" id="3.40.250.10">
    <property type="entry name" value="Rhodanese-like domain"/>
    <property type="match status" value="1"/>
</dbReference>
<dbReference type="Proteomes" id="UP000287872">
    <property type="component" value="Unassembled WGS sequence"/>
</dbReference>
<protein>
    <recommendedName>
        <fullName evidence="1">Rhodanese domain-containing protein</fullName>
    </recommendedName>
</protein>
<accession>A0A401UMR0</accession>
<dbReference type="GO" id="GO:0004792">
    <property type="term" value="F:thiosulfate-cyanide sulfurtransferase activity"/>
    <property type="evidence" value="ECO:0007669"/>
    <property type="project" value="InterPro"/>
</dbReference>
<dbReference type="InterPro" id="IPR050229">
    <property type="entry name" value="GlpE_sulfurtransferase"/>
</dbReference>
<organism evidence="2 3">
    <name type="scientific">Clostridium tagluense</name>
    <dbReference type="NCBI Taxonomy" id="360422"/>
    <lineage>
        <taxon>Bacteria</taxon>
        <taxon>Bacillati</taxon>
        <taxon>Bacillota</taxon>
        <taxon>Clostridia</taxon>
        <taxon>Eubacteriales</taxon>
        <taxon>Clostridiaceae</taxon>
        <taxon>Clostridium</taxon>
    </lineage>
</organism>
<dbReference type="Pfam" id="PF00581">
    <property type="entry name" value="Rhodanese"/>
    <property type="match status" value="1"/>
</dbReference>
<dbReference type="PROSITE" id="PS50206">
    <property type="entry name" value="RHODANESE_3"/>
    <property type="match status" value="1"/>
</dbReference>
<dbReference type="CDD" id="cd00158">
    <property type="entry name" value="RHOD"/>
    <property type="match status" value="1"/>
</dbReference>
<keyword evidence="3" id="KW-1185">Reference proteome</keyword>
<name>A0A401UMR0_9CLOT</name>